<dbReference type="EMBL" id="JALJOT010000011">
    <property type="protein sequence ID" value="KAK9905847.1"/>
    <property type="molecule type" value="Genomic_DNA"/>
</dbReference>
<dbReference type="InterPro" id="IPR049387">
    <property type="entry name" value="UFSP2-like_2nd"/>
</dbReference>
<evidence type="ECO:0000259" key="6">
    <source>
        <dbReference type="Pfam" id="PF07910"/>
    </source>
</evidence>
<dbReference type="Proteomes" id="UP001491310">
    <property type="component" value="Unassembled WGS sequence"/>
</dbReference>
<reference evidence="8 9" key="1">
    <citation type="journal article" date="2024" name="Nat. Commun.">
        <title>Phylogenomics reveals the evolutionary origins of lichenization in chlorophyte algae.</title>
        <authorList>
            <person name="Puginier C."/>
            <person name="Libourel C."/>
            <person name="Otte J."/>
            <person name="Skaloud P."/>
            <person name="Haon M."/>
            <person name="Grisel S."/>
            <person name="Petersen M."/>
            <person name="Berrin J.G."/>
            <person name="Delaux P.M."/>
            <person name="Dal Grande F."/>
            <person name="Keller J."/>
        </authorList>
    </citation>
    <scope>NUCLEOTIDE SEQUENCE [LARGE SCALE GENOMIC DNA]</scope>
    <source>
        <strain evidence="8 9">SAG 216-7</strain>
    </source>
</reference>
<comment type="similarity">
    <text evidence="1">Belongs to the peptidase C78 family.</text>
</comment>
<evidence type="ECO:0000256" key="1">
    <source>
        <dbReference type="ARBA" id="ARBA00008552"/>
    </source>
</evidence>
<comment type="caution">
    <text evidence="8">The sequence shown here is derived from an EMBL/GenBank/DDBJ whole genome shotgun (WGS) entry which is preliminary data.</text>
</comment>
<evidence type="ECO:0000256" key="2">
    <source>
        <dbReference type="ARBA" id="ARBA00022670"/>
    </source>
</evidence>
<feature type="domain" description="UFSP1/2/DUB catalytic" evidence="6">
    <location>
        <begin position="311"/>
        <end position="502"/>
    </location>
</feature>
<dbReference type="SUPFAM" id="SSF54001">
    <property type="entry name" value="Cysteine proteinases"/>
    <property type="match status" value="1"/>
</dbReference>
<keyword evidence="4" id="KW-0378">Hydrolase</keyword>
<evidence type="ECO:0008006" key="10">
    <source>
        <dbReference type="Google" id="ProtNLM"/>
    </source>
</evidence>
<evidence type="ECO:0000313" key="8">
    <source>
        <dbReference type="EMBL" id="KAK9905847.1"/>
    </source>
</evidence>
<accession>A0ABR2YI76</accession>
<gene>
    <name evidence="8" type="ORF">WJX75_007533</name>
</gene>
<name>A0ABR2YI76_9CHLO</name>
<dbReference type="PANTHER" id="PTHR48153">
    <property type="entry name" value="UFM1-SPECIFIC PROTEASE 2"/>
    <property type="match status" value="1"/>
</dbReference>
<dbReference type="InterPro" id="IPR012462">
    <property type="entry name" value="UFSP1/2_DUB_cat"/>
</dbReference>
<sequence length="510" mass="55674">MEESKVLIWKGLQDRLLEKPRQSCFGWLTGVTTQERVALLSSLESLEEEEQNLSDPKRSEATFGDVRSLLPPGIEAVGAYAFQQGDDSQVAIQKLKDAARRAQGCQHFIGRHILGNGGETKASCGELGGTFLEPLEAACFCRRQVSSTNIPDAAPVLEYSPAEGGPVSVDTARADLDVLCLVPRSTPLCDLPNRVIKPAVRRQLAAMRAAMLEEGCVCNLKALHFQPSPWPHPVTVIYPLQSLEAAEERLVQRRQQLHAQMGLPSDRPLLRVANALVFQESGRATAAAVKNSRLADVHVGLPPSGLPGGSVHLIDGSYEYYHYMQDKLDDSGWGCAYRSLQTICSWFQRQHYTTTPVPSHQQIQKTLVDIGDKPRSFVGSKQWIGAIELGFILDTLLGVSCKVITVSSGADMASKARDIAHHFDTQGTPIMIGGGVLAYTLLGIDFNERTGACAFLILDPHFTGADDLRAIHRGHWVAWKPADGRAAAGGDLFVKDAFYNLLCPQRPCMV</sequence>
<keyword evidence="5" id="KW-0788">Thiol protease</keyword>
<dbReference type="InterPro" id="IPR038765">
    <property type="entry name" value="Papain-like_cys_pep_sf"/>
</dbReference>
<dbReference type="PANTHER" id="PTHR48153:SF2">
    <property type="entry name" value="UFM1-SPECIFIC PROTEASE 2"/>
    <property type="match status" value="1"/>
</dbReference>
<evidence type="ECO:0000313" key="9">
    <source>
        <dbReference type="Proteomes" id="UP001491310"/>
    </source>
</evidence>
<evidence type="ECO:0000256" key="5">
    <source>
        <dbReference type="ARBA" id="ARBA00022807"/>
    </source>
</evidence>
<protein>
    <recommendedName>
        <fullName evidence="10">Ufm1-specific protease 2</fullName>
    </recommendedName>
</protein>
<keyword evidence="2" id="KW-0645">Protease</keyword>
<keyword evidence="3" id="KW-0833">Ubl conjugation pathway</keyword>
<evidence type="ECO:0000256" key="4">
    <source>
        <dbReference type="ARBA" id="ARBA00022801"/>
    </source>
</evidence>
<dbReference type="Pfam" id="PF20908">
    <property type="entry name" value="UfSP2_N"/>
    <property type="match status" value="1"/>
</dbReference>
<dbReference type="Pfam" id="PF07910">
    <property type="entry name" value="Peptidase_C78"/>
    <property type="match status" value="1"/>
</dbReference>
<organism evidence="8 9">
    <name type="scientific">Coccomyxa subellipsoidea</name>
    <dbReference type="NCBI Taxonomy" id="248742"/>
    <lineage>
        <taxon>Eukaryota</taxon>
        <taxon>Viridiplantae</taxon>
        <taxon>Chlorophyta</taxon>
        <taxon>core chlorophytes</taxon>
        <taxon>Trebouxiophyceae</taxon>
        <taxon>Trebouxiophyceae incertae sedis</taxon>
        <taxon>Coccomyxaceae</taxon>
        <taxon>Coccomyxa</taxon>
    </lineage>
</organism>
<proteinExistence type="inferred from homology"/>
<feature type="domain" description="UFSP2 second" evidence="7">
    <location>
        <begin position="176"/>
        <end position="279"/>
    </location>
</feature>
<keyword evidence="9" id="KW-1185">Reference proteome</keyword>
<evidence type="ECO:0000256" key="3">
    <source>
        <dbReference type="ARBA" id="ARBA00022786"/>
    </source>
</evidence>
<dbReference type="Gene3D" id="3.90.70.130">
    <property type="match status" value="1"/>
</dbReference>
<evidence type="ECO:0000259" key="7">
    <source>
        <dbReference type="Pfam" id="PF20908"/>
    </source>
</evidence>